<gene>
    <name evidence="2" type="ORF">C7H08_02700</name>
</gene>
<dbReference type="RefSeq" id="WP_106670198.1">
    <property type="nucleotide sequence ID" value="NZ_BMFE01000001.1"/>
</dbReference>
<dbReference type="Pfam" id="PF13432">
    <property type="entry name" value="TPR_16"/>
    <property type="match status" value="1"/>
</dbReference>
<organism evidence="2 3">
    <name type="scientific">Marinobacter halophilus</name>
    <dbReference type="NCBI Taxonomy" id="1323740"/>
    <lineage>
        <taxon>Bacteria</taxon>
        <taxon>Pseudomonadati</taxon>
        <taxon>Pseudomonadota</taxon>
        <taxon>Gammaproteobacteria</taxon>
        <taxon>Pseudomonadales</taxon>
        <taxon>Marinobacteraceae</taxon>
        <taxon>Marinobacter</taxon>
    </lineage>
</organism>
<keyword evidence="3" id="KW-1185">Reference proteome</keyword>
<dbReference type="InterPro" id="IPR011990">
    <property type="entry name" value="TPR-like_helical_dom_sf"/>
</dbReference>
<dbReference type="AlphaFoldDB" id="A0A2T1KK13"/>
<protein>
    <recommendedName>
        <fullName evidence="4">Tetratricopeptide repeat protein</fullName>
    </recommendedName>
</protein>
<dbReference type="Gene3D" id="1.25.40.10">
    <property type="entry name" value="Tetratricopeptide repeat domain"/>
    <property type="match status" value="1"/>
</dbReference>
<dbReference type="EMBL" id="PXNN01000003">
    <property type="protein sequence ID" value="PSF10415.1"/>
    <property type="molecule type" value="Genomic_DNA"/>
</dbReference>
<dbReference type="GO" id="GO:0042802">
    <property type="term" value="F:identical protein binding"/>
    <property type="evidence" value="ECO:0007669"/>
    <property type="project" value="InterPro"/>
</dbReference>
<keyword evidence="1" id="KW-0732">Signal</keyword>
<feature type="signal peptide" evidence="1">
    <location>
        <begin position="1"/>
        <end position="25"/>
    </location>
</feature>
<sequence length="447" mass="50684">MFRLFTLSGLSLGLFILTLAGTAVAEEPAVTGQQAMSAGIDQFRQGDYQAARAHFEVALKFGVDTAALHYNLAVACFKAGDYRAAEVRFSTMLDGPHKSLAQYNLGLVALADGREEEAVKWFRQTARPEAPDTLRELAQRQLTELERTHTRPLQNSRTATQGYLSAGAGYDSNMAGVPDDSPSNRGSLFAELVAAGTLSRTFSPDWRIVWDGVLYSQDYVRSRRYDTSVLQSRVAGIRTYDQVEFGARAGASRAWLSDNELETRFGLTVFAWSEGCSWLGWLQACSAALAVEQIEGGPGYAAYDGQWYQFEVRGEWAFGSLVMEAFYSWQSNDRDNFRQETYFVSLSPTLHEVGVEARYLVRSDLSIGVDAELRQARYDQPHQWLHENELVKRRREDVRVEFGLTAEFYLNSQWLVRNQWWFSDQDSRIDRNDYQRYSYTVSLEGEF</sequence>
<evidence type="ECO:0000256" key="1">
    <source>
        <dbReference type="SAM" id="SignalP"/>
    </source>
</evidence>
<evidence type="ECO:0000313" key="2">
    <source>
        <dbReference type="EMBL" id="PSF10415.1"/>
    </source>
</evidence>
<name>A0A2T1KK13_9GAMM</name>
<evidence type="ECO:0008006" key="4">
    <source>
        <dbReference type="Google" id="ProtNLM"/>
    </source>
</evidence>
<dbReference type="Proteomes" id="UP000238385">
    <property type="component" value="Unassembled WGS sequence"/>
</dbReference>
<accession>A0A2T1KK13</accession>
<dbReference type="Pfam" id="PF07721">
    <property type="entry name" value="TPR_4"/>
    <property type="match status" value="1"/>
</dbReference>
<proteinExistence type="predicted"/>
<evidence type="ECO:0000313" key="3">
    <source>
        <dbReference type="Proteomes" id="UP000238385"/>
    </source>
</evidence>
<feature type="chain" id="PRO_5015748651" description="Tetratricopeptide repeat protein" evidence="1">
    <location>
        <begin position="26"/>
        <end position="447"/>
    </location>
</feature>
<dbReference type="OrthoDB" id="6348659at2"/>
<comment type="caution">
    <text evidence="2">The sequence shown here is derived from an EMBL/GenBank/DDBJ whole genome shotgun (WGS) entry which is preliminary data.</text>
</comment>
<dbReference type="InterPro" id="IPR011717">
    <property type="entry name" value="TPR-4"/>
</dbReference>
<reference evidence="2 3" key="1">
    <citation type="submission" date="2018-03" db="EMBL/GenBank/DDBJ databases">
        <title>Marinobacter brunus sp. nov., a marine bacterium of Gamma-proteobacteria isolated from the surface seawater of the South China Sea.</title>
        <authorList>
            <person name="Cheng H."/>
            <person name="Wu Y.-H."/>
            <person name="Xamxidin M."/>
            <person name="Xu X.-W."/>
        </authorList>
    </citation>
    <scope>NUCLEOTIDE SEQUENCE [LARGE SCALE GENOMIC DNA]</scope>
    <source>
        <strain evidence="2 3">JCM 30472</strain>
    </source>
</reference>
<dbReference type="SUPFAM" id="SSF48452">
    <property type="entry name" value="TPR-like"/>
    <property type="match status" value="1"/>
</dbReference>